<keyword evidence="1" id="KW-0150">Chloroplast</keyword>
<dbReference type="InterPro" id="IPR010778">
    <property type="entry name" value="DUF1368"/>
</dbReference>
<dbReference type="RefSeq" id="YP_009511781.1">
    <property type="nucleotide sequence ID" value="NC_039145.1"/>
</dbReference>
<sequence>MNNIYLNKEITRITSILTGSQYSSNYFRYKSNNIVGQSSSEDDWNFCLLILKFVNPNDSLNTIAFILEAFLRRDRYRDKFNLHYTYLQITISKVLSSSISTKTFGCLYEHKMPSYLQANNLLVPKNTIEVSTTSNFTKSCNVKEL</sequence>
<gene>
    <name evidence="1" type="primary">orf145</name>
</gene>
<organism evidence="1">
    <name type="scientific">Melanthalia intermedia</name>
    <dbReference type="NCBI Taxonomy" id="172989"/>
    <lineage>
        <taxon>Eukaryota</taxon>
        <taxon>Rhodophyta</taxon>
        <taxon>Florideophyceae</taxon>
        <taxon>Rhodymeniophycidae</taxon>
        <taxon>Gracilariales</taxon>
        <taxon>Gracilariaceae</taxon>
        <taxon>Melanthalia</taxon>
    </lineage>
</organism>
<dbReference type="Pfam" id="PF07112">
    <property type="entry name" value="DUF1368"/>
    <property type="match status" value="1"/>
</dbReference>
<proteinExistence type="predicted"/>
<accession>A0A345UB22</accession>
<protein>
    <submittedName>
        <fullName evidence="1">Uncharacterized protein</fullName>
    </submittedName>
</protein>
<keyword evidence="1" id="KW-0934">Plastid</keyword>
<reference evidence="1" key="1">
    <citation type="submission" date="2018-05" db="EMBL/GenBank/DDBJ databases">
        <title>Organellar genomes of Gracilariaceae.</title>
        <authorList>
            <person name="Iha C."/>
            <person name="Oliveira M.C."/>
        </authorList>
    </citation>
    <scope>NUCLEOTIDE SEQUENCE</scope>
</reference>
<evidence type="ECO:0000313" key="1">
    <source>
        <dbReference type="EMBL" id="AXI97658.1"/>
    </source>
</evidence>
<dbReference type="GeneID" id="37624339"/>
<dbReference type="AlphaFoldDB" id="A0A345UB22"/>
<dbReference type="EMBL" id="MH396016">
    <property type="protein sequence ID" value="AXI97658.1"/>
    <property type="molecule type" value="Genomic_DNA"/>
</dbReference>
<name>A0A345UB22_9FLOR</name>
<geneLocation type="chloroplast" evidence="1"/>